<keyword evidence="6" id="KW-1278">Translocase</keyword>
<proteinExistence type="predicted"/>
<dbReference type="SUPFAM" id="SSF81653">
    <property type="entry name" value="Calcium ATPase, transduction domain A"/>
    <property type="match status" value="1"/>
</dbReference>
<dbReference type="GO" id="GO:0006874">
    <property type="term" value="P:intracellular calcium ion homeostasis"/>
    <property type="evidence" value="ECO:0007669"/>
    <property type="project" value="TreeGrafter"/>
</dbReference>
<evidence type="ECO:0000256" key="6">
    <source>
        <dbReference type="ARBA" id="ARBA00022967"/>
    </source>
</evidence>
<evidence type="ECO:0000313" key="8">
    <source>
        <dbReference type="EMBL" id="KAB5511759.1"/>
    </source>
</evidence>
<accession>A0A5N5IXI2</accession>
<gene>
    <name evidence="8" type="ORF">DKX38_028787</name>
</gene>
<dbReference type="GO" id="GO:0019829">
    <property type="term" value="F:ATPase-coupled monoatomic cation transmembrane transporter activity"/>
    <property type="evidence" value="ECO:0007669"/>
    <property type="project" value="TreeGrafter"/>
</dbReference>
<dbReference type="InterPro" id="IPR006544">
    <property type="entry name" value="P-type_TPase_V"/>
</dbReference>
<keyword evidence="4" id="KW-0067">ATP-binding</keyword>
<evidence type="ECO:0000256" key="7">
    <source>
        <dbReference type="SAM" id="MobiDB-lite"/>
    </source>
</evidence>
<name>A0A5N5IXI2_9ROSI</name>
<dbReference type="PANTHER" id="PTHR45630">
    <property type="entry name" value="CATION-TRANSPORTING ATPASE-RELATED"/>
    <property type="match status" value="1"/>
</dbReference>
<keyword evidence="3" id="KW-0547">Nucleotide-binding</keyword>
<dbReference type="Proteomes" id="UP000326939">
    <property type="component" value="Chromosome 19"/>
</dbReference>
<keyword evidence="2" id="KW-0479">Metal-binding</keyword>
<dbReference type="InterPro" id="IPR008250">
    <property type="entry name" value="ATPase_P-typ_transduc_dom_A_sf"/>
</dbReference>
<dbReference type="GO" id="GO:0005524">
    <property type="term" value="F:ATP binding"/>
    <property type="evidence" value="ECO:0007669"/>
    <property type="project" value="UniProtKB-KW"/>
</dbReference>
<dbReference type="AlphaFoldDB" id="A0A5N5IXI2"/>
<comment type="caution">
    <text evidence="8">The sequence shown here is derived from an EMBL/GenBank/DDBJ whole genome shotgun (WGS) entry which is preliminary data.</text>
</comment>
<keyword evidence="9" id="KW-1185">Reference proteome</keyword>
<protein>
    <submittedName>
        <fullName evidence="8">Uncharacterized protein</fullName>
    </submittedName>
</protein>
<dbReference type="GO" id="GO:0005789">
    <property type="term" value="C:endoplasmic reticulum membrane"/>
    <property type="evidence" value="ECO:0007669"/>
    <property type="project" value="TreeGrafter"/>
</dbReference>
<evidence type="ECO:0000256" key="2">
    <source>
        <dbReference type="ARBA" id="ARBA00022723"/>
    </source>
</evidence>
<dbReference type="EMBL" id="VDCV01000019">
    <property type="protein sequence ID" value="KAB5511759.1"/>
    <property type="molecule type" value="Genomic_DNA"/>
</dbReference>
<keyword evidence="5" id="KW-0460">Magnesium</keyword>
<evidence type="ECO:0000256" key="1">
    <source>
        <dbReference type="ARBA" id="ARBA00004141"/>
    </source>
</evidence>
<evidence type="ECO:0000256" key="5">
    <source>
        <dbReference type="ARBA" id="ARBA00022842"/>
    </source>
</evidence>
<dbReference type="PANTHER" id="PTHR45630:SF7">
    <property type="entry name" value="ENDOPLASMIC RETICULUM TRANSMEMBRANE HELIX TRANSLOCASE"/>
    <property type="match status" value="1"/>
</dbReference>
<feature type="compositionally biased region" description="Polar residues" evidence="7">
    <location>
        <begin position="141"/>
        <end position="152"/>
    </location>
</feature>
<reference evidence="9" key="1">
    <citation type="journal article" date="2019" name="Gigascience">
        <title>De novo genome assembly of the endangered Acer yangbiense, a plant species with extremely small populations endemic to Yunnan Province, China.</title>
        <authorList>
            <person name="Yang J."/>
            <person name="Wariss H.M."/>
            <person name="Tao L."/>
            <person name="Zhang R."/>
            <person name="Yun Q."/>
            <person name="Hollingsworth P."/>
            <person name="Dao Z."/>
            <person name="Luo G."/>
            <person name="Guo H."/>
            <person name="Ma Y."/>
            <person name="Sun W."/>
        </authorList>
    </citation>
    <scope>NUCLEOTIDE SEQUENCE [LARGE SCALE GENOMIC DNA]</scope>
    <source>
        <strain evidence="9">cv. br00</strain>
    </source>
</reference>
<organism evidence="8 9">
    <name type="scientific">Salix brachista</name>
    <dbReference type="NCBI Taxonomy" id="2182728"/>
    <lineage>
        <taxon>Eukaryota</taxon>
        <taxon>Viridiplantae</taxon>
        <taxon>Streptophyta</taxon>
        <taxon>Embryophyta</taxon>
        <taxon>Tracheophyta</taxon>
        <taxon>Spermatophyta</taxon>
        <taxon>Magnoliopsida</taxon>
        <taxon>eudicotyledons</taxon>
        <taxon>Gunneridae</taxon>
        <taxon>Pentapetalae</taxon>
        <taxon>rosids</taxon>
        <taxon>fabids</taxon>
        <taxon>Malpighiales</taxon>
        <taxon>Salicaceae</taxon>
        <taxon>Saliceae</taxon>
        <taxon>Salix</taxon>
    </lineage>
</organism>
<evidence type="ECO:0000313" key="9">
    <source>
        <dbReference type="Proteomes" id="UP000326939"/>
    </source>
</evidence>
<dbReference type="Gene3D" id="2.70.150.10">
    <property type="entry name" value="Calcium-transporting ATPase, cytoplasmic transduction domain A"/>
    <property type="match status" value="1"/>
</dbReference>
<dbReference type="GO" id="GO:0015662">
    <property type="term" value="F:P-type ion transporter activity"/>
    <property type="evidence" value="ECO:0007669"/>
    <property type="project" value="TreeGrafter"/>
</dbReference>
<evidence type="ECO:0000256" key="4">
    <source>
        <dbReference type="ARBA" id="ARBA00022840"/>
    </source>
</evidence>
<dbReference type="GO" id="GO:0046872">
    <property type="term" value="F:metal ion binding"/>
    <property type="evidence" value="ECO:0007669"/>
    <property type="project" value="UniProtKB-KW"/>
</dbReference>
<evidence type="ECO:0000256" key="3">
    <source>
        <dbReference type="ARBA" id="ARBA00022741"/>
    </source>
</evidence>
<feature type="region of interest" description="Disordered" evidence="7">
    <location>
        <begin position="140"/>
        <end position="198"/>
    </location>
</feature>
<comment type="subcellular location">
    <subcellularLocation>
        <location evidence="1">Membrane</location>
        <topology evidence="1">Multi-pass membrane protein</topology>
    </subcellularLocation>
</comment>
<sequence>MALRVRYVESCHQHDLRWVKLPVTNLLPGYVVSIGCSSGQNGEDKSVPADMLLLAGRAIVNETILWGESTPQWKDFLNAGIRGSHKEEVQAFPNYKEAEELSETSVLEVTPLKCVRQSSAALRVIPYVKAHVGVALLNAVPPTQSGNTSSGTPKDGALKLSKSKKSKPEVSDLNGESSSRGTAVSRSDSASHSAGNRHLAAAEMKRQRLIAKYNTYFHTYS</sequence>
<feature type="compositionally biased region" description="Polar residues" evidence="7">
    <location>
        <begin position="174"/>
        <end position="194"/>
    </location>
</feature>